<feature type="compositionally biased region" description="Basic and acidic residues" evidence="7">
    <location>
        <begin position="136"/>
        <end position="169"/>
    </location>
</feature>
<dbReference type="SMART" id="SM00292">
    <property type="entry name" value="BRCT"/>
    <property type="match status" value="1"/>
</dbReference>
<dbReference type="PANTHER" id="PTHR23081:SF36">
    <property type="entry name" value="RNA POLYMERASE II SUBUNIT A C-TERMINAL DOMAIN PHOSPHATASE"/>
    <property type="match status" value="1"/>
</dbReference>
<protein>
    <recommendedName>
        <fullName evidence="2">protein-serine/threonine phosphatase</fullName>
        <ecNumber evidence="2">3.1.3.16</ecNumber>
    </recommendedName>
</protein>
<dbReference type="InterPro" id="IPR039189">
    <property type="entry name" value="Fcp1"/>
</dbReference>
<organism evidence="10 11">
    <name type="scientific">Nematocida ausubeli (strain ATCC PRA-371 / ERTm2)</name>
    <name type="common">Nematode killer fungus</name>
    <dbReference type="NCBI Taxonomy" id="1913371"/>
    <lineage>
        <taxon>Eukaryota</taxon>
        <taxon>Fungi</taxon>
        <taxon>Fungi incertae sedis</taxon>
        <taxon>Microsporidia</taxon>
        <taxon>Nematocida</taxon>
    </lineage>
</organism>
<evidence type="ECO:0000256" key="6">
    <source>
        <dbReference type="ARBA" id="ARBA00048336"/>
    </source>
</evidence>
<feature type="region of interest" description="Disordered" evidence="7">
    <location>
        <begin position="477"/>
        <end position="497"/>
    </location>
</feature>
<reference evidence="10 11" key="1">
    <citation type="journal article" date="2014" name="Genome Announc.">
        <title>Genome Sequence of the Microsporidian Species Nematocida sp1 Strain ERTm6 (ATCC PRA-372).</title>
        <authorList>
            <person name="Bakowski M.A."/>
            <person name="Priest M."/>
            <person name="Young S."/>
            <person name="Cuomo C.A."/>
            <person name="Troemel E.R."/>
        </authorList>
    </citation>
    <scope>NUCLEOTIDE SEQUENCE [LARGE SCALE GENOMIC DNA]</scope>
    <source>
        <strain evidence="10 11">ERTm6</strain>
    </source>
</reference>
<dbReference type="Gene3D" id="3.40.50.10190">
    <property type="entry name" value="BRCT domain"/>
    <property type="match status" value="1"/>
</dbReference>
<gene>
    <name evidence="10" type="ORF">NESG_00798</name>
</gene>
<dbReference type="Gene3D" id="1.10.287.10">
    <property type="entry name" value="S15/NS1, RNA-binding"/>
    <property type="match status" value="1"/>
</dbReference>
<comment type="catalytic activity">
    <reaction evidence="5">
        <text>O-phospho-L-seryl-[protein] + H2O = L-seryl-[protein] + phosphate</text>
        <dbReference type="Rhea" id="RHEA:20629"/>
        <dbReference type="Rhea" id="RHEA-COMP:9863"/>
        <dbReference type="Rhea" id="RHEA-COMP:11604"/>
        <dbReference type="ChEBI" id="CHEBI:15377"/>
        <dbReference type="ChEBI" id="CHEBI:29999"/>
        <dbReference type="ChEBI" id="CHEBI:43474"/>
        <dbReference type="ChEBI" id="CHEBI:83421"/>
        <dbReference type="EC" id="3.1.3.16"/>
    </reaction>
</comment>
<dbReference type="PANTHER" id="PTHR23081">
    <property type="entry name" value="RNA POLYMERASE II CTD PHOSPHATASE"/>
    <property type="match status" value="1"/>
</dbReference>
<evidence type="ECO:0000256" key="2">
    <source>
        <dbReference type="ARBA" id="ARBA00013081"/>
    </source>
</evidence>
<evidence type="ECO:0000256" key="1">
    <source>
        <dbReference type="ARBA" id="ARBA00004123"/>
    </source>
</evidence>
<evidence type="ECO:0000259" key="8">
    <source>
        <dbReference type="PROSITE" id="PS50172"/>
    </source>
</evidence>
<dbReference type="Proteomes" id="UP000054524">
    <property type="component" value="Unassembled WGS sequence"/>
</dbReference>
<dbReference type="CDD" id="cd07521">
    <property type="entry name" value="HAD_FCP1-like"/>
    <property type="match status" value="1"/>
</dbReference>
<dbReference type="CDD" id="cd00027">
    <property type="entry name" value="BRCT"/>
    <property type="match status" value="1"/>
</dbReference>
<dbReference type="GeneID" id="77675771"/>
<dbReference type="GO" id="GO:0008420">
    <property type="term" value="F:RNA polymerase II CTD heptapeptide repeat phosphatase activity"/>
    <property type="evidence" value="ECO:0007669"/>
    <property type="project" value="InterPro"/>
</dbReference>
<dbReference type="RefSeq" id="XP_052905202.1">
    <property type="nucleotide sequence ID" value="XM_053048442.1"/>
</dbReference>
<accession>A0A086J3C9</accession>
<dbReference type="EMBL" id="AKIJ01000002">
    <property type="protein sequence ID" value="KFG26647.1"/>
    <property type="molecule type" value="Genomic_DNA"/>
</dbReference>
<dbReference type="InterPro" id="IPR001357">
    <property type="entry name" value="BRCT_dom"/>
</dbReference>
<evidence type="ECO:0000256" key="3">
    <source>
        <dbReference type="ARBA" id="ARBA00022801"/>
    </source>
</evidence>
<comment type="caution">
    <text evidence="10">The sequence shown here is derived from an EMBL/GenBank/DDBJ whole genome shotgun (WGS) entry which is preliminary data.</text>
</comment>
<feature type="region of interest" description="Disordered" evidence="7">
    <location>
        <begin position="93"/>
        <end position="169"/>
    </location>
</feature>
<dbReference type="InterPro" id="IPR023214">
    <property type="entry name" value="HAD_sf"/>
</dbReference>
<dbReference type="Pfam" id="PF03031">
    <property type="entry name" value="NIF"/>
    <property type="match status" value="1"/>
</dbReference>
<feature type="domain" description="FCP1 homology" evidence="9">
    <location>
        <begin position="58"/>
        <end position="322"/>
    </location>
</feature>
<keyword evidence="11" id="KW-1185">Reference proteome</keyword>
<dbReference type="InterPro" id="IPR036412">
    <property type="entry name" value="HAD-like_sf"/>
</dbReference>
<evidence type="ECO:0000259" key="9">
    <source>
        <dbReference type="PROSITE" id="PS50969"/>
    </source>
</evidence>
<evidence type="ECO:0000256" key="4">
    <source>
        <dbReference type="ARBA" id="ARBA00023242"/>
    </source>
</evidence>
<dbReference type="PROSITE" id="PS50969">
    <property type="entry name" value="FCP1"/>
    <property type="match status" value="1"/>
</dbReference>
<feature type="domain" description="BRCT" evidence="8">
    <location>
        <begin position="379"/>
        <end position="467"/>
    </location>
</feature>
<evidence type="ECO:0000313" key="11">
    <source>
        <dbReference type="Proteomes" id="UP000054524"/>
    </source>
</evidence>
<dbReference type="SMART" id="SM00577">
    <property type="entry name" value="CPDc"/>
    <property type="match status" value="1"/>
</dbReference>
<sequence>MVEECNHPIRIGGMCGCCGADIEEKSEELFTLLHSNTSVLLNKKEAERVNEEMYLGTVQNKKLVLLLDLDQTVIHTSASMRFGTYFEEFKKYSSGEQQRAQNPQRESTVPEDSRTDSMAAGASELDSSPEGINKNKPKESDPEDKHKDRESVPEDKHRKIEPSTDERRKKRKFSFDEYKNEYLKEIDSQLKDIREIKIDGYTYYVKLRDRLEWFLKEAEKYCEMHIYTMGNKAYATAIVKILDPTGKLFGSRIITRDDNFGCFDKDIKRLFPTNSKHVIILDDRPDVWGFVDNLYPIKPYYFFETDDINSPEALQNGYLPDVGMPVSIPNNKEDLLEEISIECIRNPFDNELEKVLRGLVEVHAEFFAGTYSIAHILRERKNIFLGCTAKMVGQKEYVEYLRRLFKHHGGRVLRKSSNSPYTHWIQADTKRVYLKSKRLEGVKYVDAEWVYASVYAFNRNPEEMYIVQERICEEAESNIESDDSKDPSNDSLYSSDESLYKKILDDA</sequence>
<dbReference type="PROSITE" id="PS50172">
    <property type="entry name" value="BRCT"/>
    <property type="match status" value="1"/>
</dbReference>
<dbReference type="AlphaFoldDB" id="A0A086J3C9"/>
<dbReference type="SUPFAM" id="SSF56784">
    <property type="entry name" value="HAD-like"/>
    <property type="match status" value="1"/>
</dbReference>
<comment type="catalytic activity">
    <reaction evidence="6">
        <text>O-phospho-L-threonyl-[protein] + H2O = L-threonyl-[protein] + phosphate</text>
        <dbReference type="Rhea" id="RHEA:47004"/>
        <dbReference type="Rhea" id="RHEA-COMP:11060"/>
        <dbReference type="Rhea" id="RHEA-COMP:11605"/>
        <dbReference type="ChEBI" id="CHEBI:15377"/>
        <dbReference type="ChEBI" id="CHEBI:30013"/>
        <dbReference type="ChEBI" id="CHEBI:43474"/>
        <dbReference type="ChEBI" id="CHEBI:61977"/>
        <dbReference type="EC" id="3.1.3.16"/>
    </reaction>
</comment>
<evidence type="ECO:0000256" key="5">
    <source>
        <dbReference type="ARBA" id="ARBA00047761"/>
    </source>
</evidence>
<dbReference type="SUPFAM" id="SSF52113">
    <property type="entry name" value="BRCT domain"/>
    <property type="match status" value="1"/>
</dbReference>
<dbReference type="GO" id="GO:0005634">
    <property type="term" value="C:nucleus"/>
    <property type="evidence" value="ECO:0007669"/>
    <property type="project" value="UniProtKB-SubCell"/>
</dbReference>
<dbReference type="InterPro" id="IPR004274">
    <property type="entry name" value="FCP1_dom"/>
</dbReference>
<dbReference type="EC" id="3.1.3.16" evidence="2"/>
<name>A0A086J3C9_NEMA1</name>
<dbReference type="HOGENOM" id="CLU_007683_2_0_1"/>
<dbReference type="InterPro" id="IPR036420">
    <property type="entry name" value="BRCT_dom_sf"/>
</dbReference>
<keyword evidence="4" id="KW-0539">Nucleus</keyword>
<proteinExistence type="predicted"/>
<evidence type="ECO:0000313" key="10">
    <source>
        <dbReference type="EMBL" id="KFG26647.1"/>
    </source>
</evidence>
<evidence type="ECO:0000256" key="7">
    <source>
        <dbReference type="SAM" id="MobiDB-lite"/>
    </source>
</evidence>
<keyword evidence="3" id="KW-0378">Hydrolase</keyword>
<feature type="compositionally biased region" description="Polar residues" evidence="7">
    <location>
        <begin position="94"/>
        <end position="107"/>
    </location>
</feature>
<comment type="subcellular location">
    <subcellularLocation>
        <location evidence="1">Nucleus</location>
    </subcellularLocation>
</comment>
<dbReference type="Gene3D" id="3.40.50.1000">
    <property type="entry name" value="HAD superfamily/HAD-like"/>
    <property type="match status" value="1"/>
</dbReference>